<dbReference type="PANTHER" id="PTHR47326">
    <property type="entry name" value="TRANSPOSABLE ELEMENT TC3 TRANSPOSASE-LIKE PROTEIN"/>
    <property type="match status" value="1"/>
</dbReference>
<dbReference type="PANTHER" id="PTHR47326:SF1">
    <property type="entry name" value="HTH PSQ-TYPE DOMAIN-CONTAINING PROTEIN"/>
    <property type="match status" value="1"/>
</dbReference>
<comment type="caution">
    <text evidence="2">The sequence shown here is derived from an EMBL/GenBank/DDBJ whole genome shotgun (WGS) entry which is preliminary data.</text>
</comment>
<sequence>MRDSLDLNNKTIKRIQDVQRHKYWATSIVRWTTPLAAIHATTRCLEIVYGTIATPTSARIVERVTVGSTSACRTILRSSLLVVFLVAPDPVFRAWVPSRTHYFQQFLTAHSERSTWPATPRVDPPAVFIPMIRPLSNSLNFHALVLLPKNSPLRQINSLIFSFQTLARAENTFEHNIEFRLTVLKNTLTKKTRLATHPPHTGQPPGQDQMHRSGDGASISKQLTSTDILSRPRINSSTRALFQAHRGCQVINSQFGLAIHQNDHQARRRFVEWAQKEIAIVPDFHKRILFSDEAHFWLNGYVNKQNCRIWSEANPQVYVETPLHPEKLTVWCALWAGGILLQKR</sequence>
<dbReference type="AlphaFoldDB" id="A0A8X6T588"/>
<proteinExistence type="predicted"/>
<protein>
    <recommendedName>
        <fullName evidence="4">Transposase</fullName>
    </recommendedName>
</protein>
<dbReference type="EMBL" id="BMAU01021358">
    <property type="protein sequence ID" value="GFY21762.1"/>
    <property type="molecule type" value="Genomic_DNA"/>
</dbReference>
<dbReference type="GO" id="GO:0003676">
    <property type="term" value="F:nucleic acid binding"/>
    <property type="evidence" value="ECO:0007669"/>
    <property type="project" value="InterPro"/>
</dbReference>
<keyword evidence="3" id="KW-1185">Reference proteome</keyword>
<dbReference type="InterPro" id="IPR036397">
    <property type="entry name" value="RNaseH_sf"/>
</dbReference>
<organism evidence="2 3">
    <name type="scientific">Trichonephila clavipes</name>
    <name type="common">Golden silk orbweaver</name>
    <name type="synonym">Nephila clavipes</name>
    <dbReference type="NCBI Taxonomy" id="2585209"/>
    <lineage>
        <taxon>Eukaryota</taxon>
        <taxon>Metazoa</taxon>
        <taxon>Ecdysozoa</taxon>
        <taxon>Arthropoda</taxon>
        <taxon>Chelicerata</taxon>
        <taxon>Arachnida</taxon>
        <taxon>Araneae</taxon>
        <taxon>Araneomorphae</taxon>
        <taxon>Entelegynae</taxon>
        <taxon>Araneoidea</taxon>
        <taxon>Nephilidae</taxon>
        <taxon>Trichonephila</taxon>
    </lineage>
</organism>
<evidence type="ECO:0000313" key="3">
    <source>
        <dbReference type="Proteomes" id="UP000887159"/>
    </source>
</evidence>
<reference evidence="2" key="1">
    <citation type="submission" date="2020-08" db="EMBL/GenBank/DDBJ databases">
        <title>Multicomponent nature underlies the extraordinary mechanical properties of spider dragline silk.</title>
        <authorList>
            <person name="Kono N."/>
            <person name="Nakamura H."/>
            <person name="Mori M."/>
            <person name="Yoshida Y."/>
            <person name="Ohtoshi R."/>
            <person name="Malay A.D."/>
            <person name="Moran D.A.P."/>
            <person name="Tomita M."/>
            <person name="Numata K."/>
            <person name="Arakawa K."/>
        </authorList>
    </citation>
    <scope>NUCLEOTIDE SEQUENCE</scope>
</reference>
<dbReference type="Proteomes" id="UP000887159">
    <property type="component" value="Unassembled WGS sequence"/>
</dbReference>
<gene>
    <name evidence="2" type="primary">NCL1_34881</name>
    <name evidence="2" type="ORF">TNCV_1169061</name>
</gene>
<name>A0A8X6T588_TRICX</name>
<evidence type="ECO:0000256" key="1">
    <source>
        <dbReference type="SAM" id="MobiDB-lite"/>
    </source>
</evidence>
<dbReference type="Gene3D" id="3.30.420.10">
    <property type="entry name" value="Ribonuclease H-like superfamily/Ribonuclease H"/>
    <property type="match status" value="1"/>
</dbReference>
<evidence type="ECO:0000313" key="2">
    <source>
        <dbReference type="EMBL" id="GFY21762.1"/>
    </source>
</evidence>
<accession>A0A8X6T588</accession>
<evidence type="ECO:0008006" key="4">
    <source>
        <dbReference type="Google" id="ProtNLM"/>
    </source>
</evidence>
<feature type="region of interest" description="Disordered" evidence="1">
    <location>
        <begin position="194"/>
        <end position="217"/>
    </location>
</feature>